<dbReference type="InterPro" id="IPR043129">
    <property type="entry name" value="ATPase_NBD"/>
</dbReference>
<accession>A0ABY7DUZ8</accession>
<keyword evidence="2" id="KW-1185">Reference proteome</keyword>
<proteinExistence type="predicted"/>
<dbReference type="PANTHER" id="PTHR14187">
    <property type="entry name" value="ALPHA KINASE/ELONGATION FACTOR 2 KINASE"/>
    <property type="match status" value="1"/>
</dbReference>
<sequence length="282" mass="32306">MLADFEISKRKFDGNDQLVVNFPAQFSESYVEQEQIDDALQKAGCYKDIKIKRGRMFISKDKGQWIFDKTIDQVIERTRILLKVIGDVDYIILVGGFSESKYLQTRMKETFGDKIVAPIEPRTAVMRAAVLFGQSPAAIQTRVSKYSYGIATMNHFKPEIHSEEKRIVIDGREYCDDIFEKHVSIGQEITVEQNMNEMTYYPTIDNQAHAVLQVFASSKENPKYVTDEDCQQVGLLLIEMKKNHKRDFGIKVKLIFGGTEIQVEVRDGHGNTIKNARMDFLG</sequence>
<dbReference type="Gene3D" id="3.30.420.40">
    <property type="match status" value="1"/>
</dbReference>
<evidence type="ECO:0000313" key="2">
    <source>
        <dbReference type="Proteomes" id="UP001164746"/>
    </source>
</evidence>
<reference evidence="1" key="1">
    <citation type="submission" date="2022-11" db="EMBL/GenBank/DDBJ databases">
        <title>Centuries of genome instability and evolution in soft-shell clam transmissible cancer (bioRxiv).</title>
        <authorList>
            <person name="Hart S.F.M."/>
            <person name="Yonemitsu M.A."/>
            <person name="Giersch R.M."/>
            <person name="Beal B.F."/>
            <person name="Arriagada G."/>
            <person name="Davis B.W."/>
            <person name="Ostrander E.A."/>
            <person name="Goff S.P."/>
            <person name="Metzger M.J."/>
        </authorList>
    </citation>
    <scope>NUCLEOTIDE SEQUENCE</scope>
    <source>
        <strain evidence="1">MELC-2E11</strain>
        <tissue evidence="1">Siphon/mantle</tissue>
    </source>
</reference>
<dbReference type="PANTHER" id="PTHR14187:SF5">
    <property type="entry name" value="HEAT SHOCK 70 KDA PROTEIN 12A"/>
    <property type="match status" value="1"/>
</dbReference>
<dbReference type="EMBL" id="CP111014">
    <property type="protein sequence ID" value="WAQ99928.1"/>
    <property type="molecule type" value="Genomic_DNA"/>
</dbReference>
<evidence type="ECO:0000313" key="1">
    <source>
        <dbReference type="EMBL" id="WAQ99928.1"/>
    </source>
</evidence>
<dbReference type="SUPFAM" id="SSF53067">
    <property type="entry name" value="Actin-like ATPase domain"/>
    <property type="match status" value="1"/>
</dbReference>
<name>A0ABY7DUZ8_MYAAR</name>
<protein>
    <submittedName>
        <fullName evidence="1">HS12B-like protein</fullName>
    </submittedName>
</protein>
<dbReference type="Proteomes" id="UP001164746">
    <property type="component" value="Chromosome 3"/>
</dbReference>
<organism evidence="1 2">
    <name type="scientific">Mya arenaria</name>
    <name type="common">Soft-shell clam</name>
    <dbReference type="NCBI Taxonomy" id="6604"/>
    <lineage>
        <taxon>Eukaryota</taxon>
        <taxon>Metazoa</taxon>
        <taxon>Spiralia</taxon>
        <taxon>Lophotrochozoa</taxon>
        <taxon>Mollusca</taxon>
        <taxon>Bivalvia</taxon>
        <taxon>Autobranchia</taxon>
        <taxon>Heteroconchia</taxon>
        <taxon>Euheterodonta</taxon>
        <taxon>Imparidentia</taxon>
        <taxon>Neoheterodontei</taxon>
        <taxon>Myida</taxon>
        <taxon>Myoidea</taxon>
        <taxon>Myidae</taxon>
        <taxon>Mya</taxon>
    </lineage>
</organism>
<gene>
    <name evidence="1" type="ORF">MAR_024301</name>
</gene>